<evidence type="ECO:0000313" key="7">
    <source>
        <dbReference type="EMBL" id="AEI43189.1"/>
    </source>
</evidence>
<proteinExistence type="predicted"/>
<dbReference type="EMBL" id="CP002869">
    <property type="protein sequence ID" value="AEI43189.1"/>
    <property type="molecule type" value="Genomic_DNA"/>
</dbReference>
<evidence type="ECO:0000256" key="4">
    <source>
        <dbReference type="ARBA" id="ARBA00022857"/>
    </source>
</evidence>
<protein>
    <submittedName>
        <fullName evidence="7">NADH:flavin oxidoreductase/NADH oxidase</fullName>
    </submittedName>
</protein>
<evidence type="ECO:0000256" key="3">
    <source>
        <dbReference type="ARBA" id="ARBA00022643"/>
    </source>
</evidence>
<keyword evidence="3" id="KW-0288">FMN</keyword>
<dbReference type="Gene3D" id="3.20.20.70">
    <property type="entry name" value="Aldolase class I"/>
    <property type="match status" value="1"/>
</dbReference>
<reference evidence="7 8" key="2">
    <citation type="journal article" date="2013" name="Genome Announc.">
        <title>Genome Sequence of Growth-Improving Paenibacillus mucilaginosus Strain KNP414.</title>
        <authorList>
            <person name="Lu J.J."/>
            <person name="Wang J.F."/>
            <person name="Hu X.F."/>
        </authorList>
    </citation>
    <scope>NUCLEOTIDE SEQUENCE [LARGE SCALE GENOMIC DNA]</scope>
    <source>
        <strain evidence="7 8">KNP414</strain>
    </source>
</reference>
<keyword evidence="4" id="KW-0521">NADP</keyword>
<dbReference type="Proteomes" id="UP000006620">
    <property type="component" value="Chromosome"/>
</dbReference>
<name>F8FDY9_PAEMK</name>
<dbReference type="GO" id="GO:0010181">
    <property type="term" value="F:FMN binding"/>
    <property type="evidence" value="ECO:0007669"/>
    <property type="project" value="InterPro"/>
</dbReference>
<dbReference type="InterPro" id="IPR044152">
    <property type="entry name" value="YqjM-like"/>
</dbReference>
<reference evidence="8" key="1">
    <citation type="submission" date="2011-06" db="EMBL/GenBank/DDBJ databases">
        <title>Complete genome sequence of Paenibacillus mucilaginosus KNP414.</title>
        <authorList>
            <person name="Wang J."/>
            <person name="Hu S."/>
            <person name="Hu X."/>
            <person name="Zhang B."/>
            <person name="Dong D."/>
            <person name="Zhang S."/>
            <person name="Zhao K."/>
            <person name="Wu D."/>
        </authorList>
    </citation>
    <scope>NUCLEOTIDE SEQUENCE [LARGE SCALE GENOMIC DNA]</scope>
    <source>
        <strain evidence="8">KNP414</strain>
    </source>
</reference>
<evidence type="ECO:0000313" key="8">
    <source>
        <dbReference type="Proteomes" id="UP000006620"/>
    </source>
</evidence>
<evidence type="ECO:0000256" key="5">
    <source>
        <dbReference type="ARBA" id="ARBA00023002"/>
    </source>
</evidence>
<evidence type="ECO:0000256" key="2">
    <source>
        <dbReference type="ARBA" id="ARBA00022630"/>
    </source>
</evidence>
<dbReference type="KEGG" id="pms:KNP414_04659"/>
<evidence type="ECO:0000259" key="6">
    <source>
        <dbReference type="Pfam" id="PF00724"/>
    </source>
</evidence>
<dbReference type="SUPFAM" id="SSF51395">
    <property type="entry name" value="FMN-linked oxidoreductases"/>
    <property type="match status" value="1"/>
</dbReference>
<evidence type="ECO:0000256" key="1">
    <source>
        <dbReference type="ARBA" id="ARBA00001917"/>
    </source>
</evidence>
<keyword evidence="5" id="KW-0560">Oxidoreductase</keyword>
<feature type="domain" description="NADH:flavin oxidoreductase/NADH oxidase N-terminal" evidence="6">
    <location>
        <begin position="11"/>
        <end position="329"/>
    </location>
</feature>
<dbReference type="PATRIC" id="fig|1036673.3.peg.4288"/>
<dbReference type="HOGENOM" id="CLU_012153_2_3_9"/>
<dbReference type="PANTHER" id="PTHR43303:SF4">
    <property type="entry name" value="NADPH DEHYDROGENASE C23G7.10C-RELATED"/>
    <property type="match status" value="1"/>
</dbReference>
<dbReference type="GO" id="GO:0003959">
    <property type="term" value="F:NADPH dehydrogenase activity"/>
    <property type="evidence" value="ECO:0007669"/>
    <property type="project" value="InterPro"/>
</dbReference>
<organism evidence="7 8">
    <name type="scientific">Paenibacillus mucilaginosus (strain KNP414)</name>
    <dbReference type="NCBI Taxonomy" id="1036673"/>
    <lineage>
        <taxon>Bacteria</taxon>
        <taxon>Bacillati</taxon>
        <taxon>Bacillota</taxon>
        <taxon>Bacilli</taxon>
        <taxon>Bacillales</taxon>
        <taxon>Paenibacillaceae</taxon>
        <taxon>Paenibacillus</taxon>
    </lineage>
</organism>
<comment type="cofactor">
    <cofactor evidence="1">
        <name>FMN</name>
        <dbReference type="ChEBI" id="CHEBI:58210"/>
    </cofactor>
</comment>
<gene>
    <name evidence="7" type="ordered locus">KNP414_04659</name>
</gene>
<dbReference type="GO" id="GO:0050661">
    <property type="term" value="F:NADP binding"/>
    <property type="evidence" value="ECO:0007669"/>
    <property type="project" value="InterPro"/>
</dbReference>
<sequence>MLTAQTALTLNSPITVGSLELRNRLILAPMQQYQGSPEGYATEHHIQHYSRRAGELGMMIVESTAVSDNGRLVPNDIGIFTDRHAEALKRVTDAVHAEHTPIFVQLSHGGRKSAPEVTKKLVAPSAMAYDDTYGVPSELTAAEIEALLEDYRLAARRSIAAGFDGIEVHAAHGFLIHQFLSPLSNRRTDAYGGSREGRSRFLRDTLAAIRSETGRGYPLIVRVSSTDYTEGGLIPQEVALMLKPLEAERLLDGVDVSSGGLLPVQPPDVHPGYQVPDAAAIKQHLHVPVIAVGKIYTRPFADRIIADSLADAVAVGRPFLDDPDFAQTLIG</sequence>
<dbReference type="InterPro" id="IPR001155">
    <property type="entry name" value="OxRdtase_FMN_N"/>
</dbReference>
<accession>F8FDY9</accession>
<keyword evidence="2" id="KW-0285">Flavoprotein</keyword>
<dbReference type="Pfam" id="PF00724">
    <property type="entry name" value="Oxidored_FMN"/>
    <property type="match status" value="1"/>
</dbReference>
<dbReference type="PANTHER" id="PTHR43303">
    <property type="entry name" value="NADPH DEHYDROGENASE C23G7.10C-RELATED"/>
    <property type="match status" value="1"/>
</dbReference>
<dbReference type="AlphaFoldDB" id="F8FDY9"/>
<dbReference type="RefSeq" id="WP_013918342.1">
    <property type="nucleotide sequence ID" value="NC_015690.1"/>
</dbReference>
<dbReference type="InterPro" id="IPR013785">
    <property type="entry name" value="Aldolase_TIM"/>
</dbReference>